<keyword evidence="3" id="KW-1185">Reference proteome</keyword>
<dbReference type="Gene3D" id="1.10.10.10">
    <property type="entry name" value="Winged helix-like DNA-binding domain superfamily/Winged helix DNA-binding domain"/>
    <property type="match status" value="1"/>
</dbReference>
<dbReference type="InterPro" id="IPR036388">
    <property type="entry name" value="WH-like_DNA-bd_sf"/>
</dbReference>
<name>A0ABW2XNU5_9ACTN</name>
<proteinExistence type="predicted"/>
<evidence type="ECO:0000313" key="2">
    <source>
        <dbReference type="EMBL" id="MFD0687674.1"/>
    </source>
</evidence>
<dbReference type="SUPFAM" id="SSF46785">
    <property type="entry name" value="Winged helix' DNA-binding domain"/>
    <property type="match status" value="1"/>
</dbReference>
<dbReference type="EMBL" id="JBHTGP010000013">
    <property type="protein sequence ID" value="MFD0687674.1"/>
    <property type="molecule type" value="Genomic_DNA"/>
</dbReference>
<feature type="region of interest" description="Disordered" evidence="1">
    <location>
        <begin position="188"/>
        <end position="274"/>
    </location>
</feature>
<protein>
    <recommendedName>
        <fullName evidence="4">MarR family transcriptional regulator</fullName>
    </recommendedName>
</protein>
<gene>
    <name evidence="2" type="ORF">ACFQZM_24480</name>
</gene>
<dbReference type="Proteomes" id="UP001597063">
    <property type="component" value="Unassembled WGS sequence"/>
</dbReference>
<evidence type="ECO:0000256" key="1">
    <source>
        <dbReference type="SAM" id="MobiDB-lite"/>
    </source>
</evidence>
<accession>A0ABW2XNU5</accession>
<dbReference type="RefSeq" id="WP_131761420.1">
    <property type="nucleotide sequence ID" value="NZ_CAACUY010000165.1"/>
</dbReference>
<evidence type="ECO:0000313" key="3">
    <source>
        <dbReference type="Proteomes" id="UP001597063"/>
    </source>
</evidence>
<sequence>MNAKAETTSRTRSPRGDRRAEVRRLIDAMEHAKVISDGHFSALGMLITDASLSADEPALVECQDGLQWLHRHYLDVDALDGPQREQRGRILGLIDVVHWALKRLPSGLQLALQPGGHAARFLLAVRRRQGLSNQQLAAELGTDETEVSRVGRKLLSAGVVWRRKEWRHNAWDITPRGRQYLETSGLLTDPDLVEPMDPEPAAAEPAPGTPGTRPATAPPTPSSDRTAGAPAEHSDHADRRETRGVESPGPGTRRRDNGSRRSGPPPGRPGHARG</sequence>
<evidence type="ECO:0008006" key="4">
    <source>
        <dbReference type="Google" id="ProtNLM"/>
    </source>
</evidence>
<feature type="compositionally biased region" description="Basic and acidic residues" evidence="1">
    <location>
        <begin position="232"/>
        <end position="244"/>
    </location>
</feature>
<comment type="caution">
    <text evidence="2">The sequence shown here is derived from an EMBL/GenBank/DDBJ whole genome shotgun (WGS) entry which is preliminary data.</text>
</comment>
<organism evidence="2 3">
    <name type="scientific">Actinomadura fibrosa</name>
    <dbReference type="NCBI Taxonomy" id="111802"/>
    <lineage>
        <taxon>Bacteria</taxon>
        <taxon>Bacillati</taxon>
        <taxon>Actinomycetota</taxon>
        <taxon>Actinomycetes</taxon>
        <taxon>Streptosporangiales</taxon>
        <taxon>Thermomonosporaceae</taxon>
        <taxon>Actinomadura</taxon>
    </lineage>
</organism>
<feature type="compositionally biased region" description="Low complexity" evidence="1">
    <location>
        <begin position="199"/>
        <end position="215"/>
    </location>
</feature>
<dbReference type="InterPro" id="IPR036390">
    <property type="entry name" value="WH_DNA-bd_sf"/>
</dbReference>
<reference evidence="3" key="1">
    <citation type="journal article" date="2019" name="Int. J. Syst. Evol. Microbiol.">
        <title>The Global Catalogue of Microorganisms (GCM) 10K type strain sequencing project: providing services to taxonomists for standard genome sequencing and annotation.</title>
        <authorList>
            <consortium name="The Broad Institute Genomics Platform"/>
            <consortium name="The Broad Institute Genome Sequencing Center for Infectious Disease"/>
            <person name="Wu L."/>
            <person name="Ma J."/>
        </authorList>
    </citation>
    <scope>NUCLEOTIDE SEQUENCE [LARGE SCALE GENOMIC DNA]</scope>
    <source>
        <strain evidence="3">JCM 9371</strain>
    </source>
</reference>